<keyword evidence="4" id="KW-1185">Reference proteome</keyword>
<evidence type="ECO:0000256" key="2">
    <source>
        <dbReference type="SAM" id="MobiDB-lite"/>
    </source>
</evidence>
<dbReference type="Proteomes" id="UP001497480">
    <property type="component" value="Unassembled WGS sequence"/>
</dbReference>
<dbReference type="InterPro" id="IPR004252">
    <property type="entry name" value="Probable_transposase_24"/>
</dbReference>
<organism evidence="3 4">
    <name type="scientific">Lupinus luteus</name>
    <name type="common">European yellow lupine</name>
    <dbReference type="NCBI Taxonomy" id="3873"/>
    <lineage>
        <taxon>Eukaryota</taxon>
        <taxon>Viridiplantae</taxon>
        <taxon>Streptophyta</taxon>
        <taxon>Embryophyta</taxon>
        <taxon>Tracheophyta</taxon>
        <taxon>Spermatophyta</taxon>
        <taxon>Magnoliopsida</taxon>
        <taxon>eudicotyledons</taxon>
        <taxon>Gunneridae</taxon>
        <taxon>Pentapetalae</taxon>
        <taxon>rosids</taxon>
        <taxon>fabids</taxon>
        <taxon>Fabales</taxon>
        <taxon>Fabaceae</taxon>
        <taxon>Papilionoideae</taxon>
        <taxon>50 kb inversion clade</taxon>
        <taxon>genistoids sensu lato</taxon>
        <taxon>core genistoids</taxon>
        <taxon>Genisteae</taxon>
        <taxon>Lupinus</taxon>
    </lineage>
</organism>
<sequence>MFCETRQSKKGEPLDQETTNVMAQLKDLIENSSQQPDEAFQSVFGKEKPGRVRCHGRVTTPTLLKRTEEIAKIEKKHADELKLLNDKVEEIEAKHKQEMSSMEQKFQVLLRNVINQNNSGVDIETLATMLSTPGTSTSTHVPNNNEQNHLKDNSTRTV</sequence>
<feature type="coiled-coil region" evidence="1">
    <location>
        <begin position="74"/>
        <end position="105"/>
    </location>
</feature>
<feature type="compositionally biased region" description="Basic and acidic residues" evidence="2">
    <location>
        <begin position="148"/>
        <end position="158"/>
    </location>
</feature>
<evidence type="ECO:0000313" key="3">
    <source>
        <dbReference type="EMBL" id="CAL0323393.1"/>
    </source>
</evidence>
<dbReference type="Pfam" id="PF03004">
    <property type="entry name" value="Transposase_24"/>
    <property type="match status" value="1"/>
</dbReference>
<feature type="region of interest" description="Disordered" evidence="2">
    <location>
        <begin position="132"/>
        <end position="158"/>
    </location>
</feature>
<evidence type="ECO:0000313" key="4">
    <source>
        <dbReference type="Proteomes" id="UP001497480"/>
    </source>
</evidence>
<dbReference type="AlphaFoldDB" id="A0AAV1XQ13"/>
<gene>
    <name evidence="3" type="ORF">LLUT_LOCUS24453</name>
</gene>
<reference evidence="3 4" key="1">
    <citation type="submission" date="2024-03" db="EMBL/GenBank/DDBJ databases">
        <authorList>
            <person name="Martinez-Hernandez J."/>
        </authorList>
    </citation>
    <scope>NUCLEOTIDE SEQUENCE [LARGE SCALE GENOMIC DNA]</scope>
</reference>
<feature type="compositionally biased region" description="Polar residues" evidence="2">
    <location>
        <begin position="132"/>
        <end position="147"/>
    </location>
</feature>
<protein>
    <submittedName>
        <fullName evidence="3">Uncharacterized protein</fullName>
    </submittedName>
</protein>
<name>A0AAV1XQ13_LUPLU</name>
<proteinExistence type="predicted"/>
<accession>A0AAV1XQ13</accession>
<dbReference type="EMBL" id="CAXHTB010000017">
    <property type="protein sequence ID" value="CAL0323393.1"/>
    <property type="molecule type" value="Genomic_DNA"/>
</dbReference>
<evidence type="ECO:0000256" key="1">
    <source>
        <dbReference type="SAM" id="Coils"/>
    </source>
</evidence>
<comment type="caution">
    <text evidence="3">The sequence shown here is derived from an EMBL/GenBank/DDBJ whole genome shotgun (WGS) entry which is preliminary data.</text>
</comment>
<keyword evidence="1" id="KW-0175">Coiled coil</keyword>